<protein>
    <recommendedName>
        <fullName evidence="4">Outer membrane protein beta-barrel domain-containing protein</fullName>
    </recommendedName>
</protein>
<evidence type="ECO:0000313" key="3">
    <source>
        <dbReference type="Proteomes" id="UP000184513"/>
    </source>
</evidence>
<organism evidence="2 3">
    <name type="scientific">Cyclobacterium lianum</name>
    <dbReference type="NCBI Taxonomy" id="388280"/>
    <lineage>
        <taxon>Bacteria</taxon>
        <taxon>Pseudomonadati</taxon>
        <taxon>Bacteroidota</taxon>
        <taxon>Cytophagia</taxon>
        <taxon>Cytophagales</taxon>
        <taxon>Cyclobacteriaceae</taxon>
        <taxon>Cyclobacterium</taxon>
    </lineage>
</organism>
<evidence type="ECO:0008006" key="4">
    <source>
        <dbReference type="Google" id="ProtNLM"/>
    </source>
</evidence>
<evidence type="ECO:0000313" key="2">
    <source>
        <dbReference type="EMBL" id="SHM34547.1"/>
    </source>
</evidence>
<dbReference type="OrthoDB" id="963987at2"/>
<feature type="region of interest" description="Disordered" evidence="1">
    <location>
        <begin position="167"/>
        <end position="202"/>
    </location>
</feature>
<dbReference type="AlphaFoldDB" id="A0A1M7I2B0"/>
<accession>A0A1M7I2B0</accession>
<feature type="compositionally biased region" description="Basic residues" evidence="1">
    <location>
        <begin position="169"/>
        <end position="180"/>
    </location>
</feature>
<dbReference type="STRING" id="388280.SAMN04488057_101148"/>
<dbReference type="EMBL" id="FRCY01000001">
    <property type="protein sequence ID" value="SHM34547.1"/>
    <property type="molecule type" value="Genomic_DNA"/>
</dbReference>
<keyword evidence="3" id="KW-1185">Reference proteome</keyword>
<sequence>MQKFIIGFILLFFGFSGISLGQSYGSALGLRLANNNQHRMIGLTAKKRIQKGLTAEGILQSDLNVNTSFHALIQKHRPLLTKRLNYYYGAGLSFGIGENREKIPERMEIIRTYGNTHVGVDLIAGLEFTALGLNFSVDYKPNANLIGRQPWYSGQVGISVRTVLVKGKQQNRKRRKREREKRREAGSTLLQKITKPFKPGGK</sequence>
<name>A0A1M7I2B0_9BACT</name>
<evidence type="ECO:0000256" key="1">
    <source>
        <dbReference type="SAM" id="MobiDB-lite"/>
    </source>
</evidence>
<dbReference type="Proteomes" id="UP000184513">
    <property type="component" value="Unassembled WGS sequence"/>
</dbReference>
<dbReference type="RefSeq" id="WP_073091405.1">
    <property type="nucleotide sequence ID" value="NZ_FRCY01000001.1"/>
</dbReference>
<reference evidence="2 3" key="1">
    <citation type="submission" date="2016-11" db="EMBL/GenBank/DDBJ databases">
        <authorList>
            <person name="Jaros S."/>
            <person name="Januszkiewicz K."/>
            <person name="Wedrychowicz H."/>
        </authorList>
    </citation>
    <scope>NUCLEOTIDE SEQUENCE [LARGE SCALE GENOMIC DNA]</scope>
    <source>
        <strain evidence="2 3">CGMCC 1.6102</strain>
    </source>
</reference>
<gene>
    <name evidence="2" type="ORF">SAMN04488057_101148</name>
</gene>
<proteinExistence type="predicted"/>